<feature type="signal peptide" evidence="10">
    <location>
        <begin position="1"/>
        <end position="20"/>
    </location>
</feature>
<dbReference type="CDD" id="cd04590">
    <property type="entry name" value="CBS_pair_CorC_HlyC_assoc"/>
    <property type="match status" value="1"/>
</dbReference>
<dbReference type="Proteomes" id="UP000315003">
    <property type="component" value="Chromosome"/>
</dbReference>
<keyword evidence="6 8" id="KW-0472">Membrane</keyword>
<evidence type="ECO:0000256" key="7">
    <source>
        <dbReference type="PROSITE-ProRule" id="PRU00703"/>
    </source>
</evidence>
<reference evidence="13 14" key="1">
    <citation type="submission" date="2019-02" db="EMBL/GenBank/DDBJ databases">
        <title>Deep-cultivation of Planctomycetes and their phenomic and genomic characterization uncovers novel biology.</title>
        <authorList>
            <person name="Wiegand S."/>
            <person name="Jogler M."/>
            <person name="Boedeker C."/>
            <person name="Pinto D."/>
            <person name="Vollmers J."/>
            <person name="Rivas-Marin E."/>
            <person name="Kohn T."/>
            <person name="Peeters S.H."/>
            <person name="Heuer A."/>
            <person name="Rast P."/>
            <person name="Oberbeckmann S."/>
            <person name="Bunk B."/>
            <person name="Jeske O."/>
            <person name="Meyerdierks A."/>
            <person name="Storesund J.E."/>
            <person name="Kallscheuer N."/>
            <person name="Luecker S."/>
            <person name="Lage O.M."/>
            <person name="Pohl T."/>
            <person name="Merkel B.J."/>
            <person name="Hornburger P."/>
            <person name="Mueller R.-W."/>
            <person name="Bruemmer F."/>
            <person name="Labrenz M."/>
            <person name="Spormann A.M."/>
            <person name="Op den Camp H."/>
            <person name="Overmann J."/>
            <person name="Amann R."/>
            <person name="Jetten M.S.M."/>
            <person name="Mascher T."/>
            <person name="Medema M.H."/>
            <person name="Devos D.P."/>
            <person name="Kaster A.-K."/>
            <person name="Ovreas L."/>
            <person name="Rohde M."/>
            <person name="Galperin M.Y."/>
            <person name="Jogler C."/>
        </authorList>
    </citation>
    <scope>NUCLEOTIDE SEQUENCE [LARGE SCALE GENOMIC DNA]</scope>
    <source>
        <strain evidence="13 14">SV_7m_r</strain>
    </source>
</reference>
<dbReference type="InterPro" id="IPR000644">
    <property type="entry name" value="CBS_dom"/>
</dbReference>
<feature type="transmembrane region" description="Helical" evidence="9">
    <location>
        <begin position="54"/>
        <end position="76"/>
    </location>
</feature>
<accession>A0A517SZ50</accession>
<keyword evidence="2 8" id="KW-0812">Transmembrane</keyword>
<dbReference type="Pfam" id="PF01595">
    <property type="entry name" value="CNNM"/>
    <property type="match status" value="1"/>
</dbReference>
<dbReference type="PANTHER" id="PTHR22777">
    <property type="entry name" value="HEMOLYSIN-RELATED"/>
    <property type="match status" value="1"/>
</dbReference>
<gene>
    <name evidence="13" type="primary">corC</name>
    <name evidence="13" type="ORF">SV7mr_38970</name>
</gene>
<organism evidence="13 14">
    <name type="scientific">Stieleria bergensis</name>
    <dbReference type="NCBI Taxonomy" id="2528025"/>
    <lineage>
        <taxon>Bacteria</taxon>
        <taxon>Pseudomonadati</taxon>
        <taxon>Planctomycetota</taxon>
        <taxon>Planctomycetia</taxon>
        <taxon>Pirellulales</taxon>
        <taxon>Pirellulaceae</taxon>
        <taxon>Stieleria</taxon>
    </lineage>
</organism>
<keyword evidence="5 7" id="KW-0129">CBS domain</keyword>
<evidence type="ECO:0000256" key="4">
    <source>
        <dbReference type="ARBA" id="ARBA00022989"/>
    </source>
</evidence>
<dbReference type="PROSITE" id="PS51371">
    <property type="entry name" value="CBS"/>
    <property type="match status" value="1"/>
</dbReference>
<keyword evidence="10" id="KW-0732">Signal</keyword>
<evidence type="ECO:0000256" key="10">
    <source>
        <dbReference type="SAM" id="SignalP"/>
    </source>
</evidence>
<evidence type="ECO:0000256" key="2">
    <source>
        <dbReference type="ARBA" id="ARBA00022692"/>
    </source>
</evidence>
<dbReference type="InterPro" id="IPR046342">
    <property type="entry name" value="CBS_dom_sf"/>
</dbReference>
<sequence precursor="true">MATLAFMIVMFLGLSGVAAAIDAAVLSVTKPEIDELVQKSRWGAKRLREVKAKFASSVVVIVIVTNAINVLGPILVSHQAFRILDRTGVVMVTITLTLGTIVFSEILPKAMGAHHAPRLARICAPALMLGRRLLYPLVLPLSWLSERLTRGERTLGTEPQIRSLVRMGHKAGLIESDEESMIHRVFVLNDRTAADVMTSIGDVKALSAGCTIHQAAAESSRSEYSRYPIFGDSIDDVRGVALSRDLLRAVIREQGDCGVMSVAKAPLVVDTHARVDDLLVTFREQHMHMAIVQDTGTTVGIITLEDVLEQLVGQIDDEKDVA</sequence>
<dbReference type="InterPro" id="IPR044751">
    <property type="entry name" value="Ion_transp-like_CBS"/>
</dbReference>
<dbReference type="GO" id="GO:0005886">
    <property type="term" value="C:plasma membrane"/>
    <property type="evidence" value="ECO:0007669"/>
    <property type="project" value="TreeGrafter"/>
</dbReference>
<evidence type="ECO:0000313" key="14">
    <source>
        <dbReference type="Proteomes" id="UP000315003"/>
    </source>
</evidence>
<feature type="transmembrane region" description="Helical" evidence="9">
    <location>
        <begin position="88"/>
        <end position="107"/>
    </location>
</feature>
<protein>
    <submittedName>
        <fullName evidence="13">Magnesium and cobalt efflux protein CorC</fullName>
    </submittedName>
</protein>
<keyword evidence="4 8" id="KW-1133">Transmembrane helix</keyword>
<evidence type="ECO:0000256" key="1">
    <source>
        <dbReference type="ARBA" id="ARBA00004141"/>
    </source>
</evidence>
<dbReference type="PROSITE" id="PS51846">
    <property type="entry name" value="CNNM"/>
    <property type="match status" value="1"/>
</dbReference>
<dbReference type="AlphaFoldDB" id="A0A517SZ50"/>
<feature type="domain" description="CBS" evidence="11">
    <location>
        <begin position="260"/>
        <end position="318"/>
    </location>
</feature>
<evidence type="ECO:0000256" key="9">
    <source>
        <dbReference type="SAM" id="Phobius"/>
    </source>
</evidence>
<evidence type="ECO:0000256" key="6">
    <source>
        <dbReference type="ARBA" id="ARBA00023136"/>
    </source>
</evidence>
<dbReference type="EMBL" id="CP036272">
    <property type="protein sequence ID" value="QDT61362.1"/>
    <property type="molecule type" value="Genomic_DNA"/>
</dbReference>
<comment type="subcellular location">
    <subcellularLocation>
        <location evidence="1">Membrane</location>
        <topology evidence="1">Multi-pass membrane protein</topology>
    </subcellularLocation>
</comment>
<dbReference type="InterPro" id="IPR002550">
    <property type="entry name" value="CNNM"/>
</dbReference>
<keyword evidence="14" id="KW-1185">Reference proteome</keyword>
<dbReference type="Pfam" id="PF00571">
    <property type="entry name" value="CBS"/>
    <property type="match status" value="2"/>
</dbReference>
<evidence type="ECO:0000313" key="13">
    <source>
        <dbReference type="EMBL" id="QDT61362.1"/>
    </source>
</evidence>
<feature type="chain" id="PRO_5021913941" evidence="10">
    <location>
        <begin position="21"/>
        <end position="322"/>
    </location>
</feature>
<evidence type="ECO:0000259" key="12">
    <source>
        <dbReference type="PROSITE" id="PS51846"/>
    </source>
</evidence>
<evidence type="ECO:0000259" key="11">
    <source>
        <dbReference type="PROSITE" id="PS51371"/>
    </source>
</evidence>
<dbReference type="RefSeq" id="WP_145275381.1">
    <property type="nucleotide sequence ID" value="NZ_CP036272.1"/>
</dbReference>
<name>A0A517SZ50_9BACT</name>
<evidence type="ECO:0000256" key="5">
    <source>
        <dbReference type="ARBA" id="ARBA00023122"/>
    </source>
</evidence>
<dbReference type="OrthoDB" id="9798188at2"/>
<evidence type="ECO:0000256" key="3">
    <source>
        <dbReference type="ARBA" id="ARBA00022737"/>
    </source>
</evidence>
<feature type="domain" description="CNNM transmembrane" evidence="12">
    <location>
        <begin position="1"/>
        <end position="178"/>
    </location>
</feature>
<dbReference type="Gene3D" id="3.10.580.10">
    <property type="entry name" value="CBS-domain"/>
    <property type="match status" value="1"/>
</dbReference>
<keyword evidence="3" id="KW-0677">Repeat</keyword>
<dbReference type="PANTHER" id="PTHR22777:SF17">
    <property type="entry name" value="UPF0053 PROTEIN SLL0260"/>
    <property type="match status" value="1"/>
</dbReference>
<evidence type="ECO:0000256" key="8">
    <source>
        <dbReference type="PROSITE-ProRule" id="PRU01193"/>
    </source>
</evidence>
<proteinExistence type="predicted"/>
<dbReference type="SUPFAM" id="SSF54631">
    <property type="entry name" value="CBS-domain pair"/>
    <property type="match status" value="1"/>
</dbReference>